<dbReference type="PANTHER" id="PTHR35312">
    <property type="entry name" value="OS07G0641800 PROTEIN"/>
    <property type="match status" value="1"/>
</dbReference>
<dbReference type="FunCoup" id="A0A2R6PFF9">
    <property type="interactions" value="2657"/>
</dbReference>
<dbReference type="Proteomes" id="UP000241394">
    <property type="component" value="Chromosome LG26"/>
</dbReference>
<name>A0A2R6PFF9_ACTCC</name>
<dbReference type="PANTHER" id="PTHR35312:SF1">
    <property type="entry name" value="OS07G0641800 PROTEIN"/>
    <property type="match status" value="1"/>
</dbReference>
<evidence type="ECO:0000256" key="1">
    <source>
        <dbReference type="SAM" id="MobiDB-lite"/>
    </source>
</evidence>
<dbReference type="OMA" id="MFPIVRS"/>
<comment type="caution">
    <text evidence="2">The sequence shown here is derived from an EMBL/GenBank/DDBJ whole genome shotgun (WGS) entry which is preliminary data.</text>
</comment>
<dbReference type="EMBL" id="NKQK01000026">
    <property type="protein sequence ID" value="PSR90110.1"/>
    <property type="molecule type" value="Genomic_DNA"/>
</dbReference>
<reference evidence="2 3" key="1">
    <citation type="submission" date="2017-07" db="EMBL/GenBank/DDBJ databases">
        <title>An improved, manually edited Actinidia chinensis var. chinensis (kiwifruit) genome highlights the challenges associated with draft genomes and gene prediction in plants.</title>
        <authorList>
            <person name="Pilkington S."/>
            <person name="Crowhurst R."/>
            <person name="Hilario E."/>
            <person name="Nardozza S."/>
            <person name="Fraser L."/>
            <person name="Peng Y."/>
            <person name="Gunaseelan K."/>
            <person name="Simpson R."/>
            <person name="Tahir J."/>
            <person name="Deroles S."/>
            <person name="Templeton K."/>
            <person name="Luo Z."/>
            <person name="Davy M."/>
            <person name="Cheng C."/>
            <person name="Mcneilage M."/>
            <person name="Scaglione D."/>
            <person name="Liu Y."/>
            <person name="Zhang Q."/>
            <person name="Datson P."/>
            <person name="De Silva N."/>
            <person name="Gardiner S."/>
            <person name="Bassett H."/>
            <person name="Chagne D."/>
            <person name="Mccallum J."/>
            <person name="Dzierzon H."/>
            <person name="Deng C."/>
            <person name="Wang Y.-Y."/>
            <person name="Barron N."/>
            <person name="Manako K."/>
            <person name="Bowen J."/>
            <person name="Foster T."/>
            <person name="Erridge Z."/>
            <person name="Tiffin H."/>
            <person name="Waite C."/>
            <person name="Davies K."/>
            <person name="Grierson E."/>
            <person name="Laing W."/>
            <person name="Kirk R."/>
            <person name="Chen X."/>
            <person name="Wood M."/>
            <person name="Montefiori M."/>
            <person name="Brummell D."/>
            <person name="Schwinn K."/>
            <person name="Catanach A."/>
            <person name="Fullerton C."/>
            <person name="Li D."/>
            <person name="Meiyalaghan S."/>
            <person name="Nieuwenhuizen N."/>
            <person name="Read N."/>
            <person name="Prakash R."/>
            <person name="Hunter D."/>
            <person name="Zhang H."/>
            <person name="Mckenzie M."/>
            <person name="Knabel M."/>
            <person name="Harris A."/>
            <person name="Allan A."/>
            <person name="Chen A."/>
            <person name="Janssen B."/>
            <person name="Plunkett B."/>
            <person name="Dwamena C."/>
            <person name="Voogd C."/>
            <person name="Leif D."/>
            <person name="Lafferty D."/>
            <person name="Souleyre E."/>
            <person name="Varkonyi-Gasic E."/>
            <person name="Gambi F."/>
            <person name="Hanley J."/>
            <person name="Yao J.-L."/>
            <person name="Cheung J."/>
            <person name="David K."/>
            <person name="Warren B."/>
            <person name="Marsh K."/>
            <person name="Snowden K."/>
            <person name="Lin-Wang K."/>
            <person name="Brian L."/>
            <person name="Martinez-Sanchez M."/>
            <person name="Wang M."/>
            <person name="Ileperuma N."/>
            <person name="Macnee N."/>
            <person name="Campin R."/>
            <person name="Mcatee P."/>
            <person name="Drummond R."/>
            <person name="Espley R."/>
            <person name="Ireland H."/>
            <person name="Wu R."/>
            <person name="Atkinson R."/>
            <person name="Karunairetnam S."/>
            <person name="Bulley S."/>
            <person name="Chunkath S."/>
            <person name="Hanley Z."/>
            <person name="Storey R."/>
            <person name="Thrimawithana A."/>
            <person name="Thomson S."/>
            <person name="David C."/>
            <person name="Testolin R."/>
        </authorList>
    </citation>
    <scope>NUCLEOTIDE SEQUENCE [LARGE SCALE GENOMIC DNA]</scope>
    <source>
        <strain evidence="3">cv. Red5</strain>
        <tissue evidence="2">Young leaf</tissue>
    </source>
</reference>
<feature type="region of interest" description="Disordered" evidence="1">
    <location>
        <begin position="22"/>
        <end position="45"/>
    </location>
</feature>
<gene>
    <name evidence="2" type="ORF">CEY00_Acc30308</name>
</gene>
<dbReference type="OrthoDB" id="1932122at2759"/>
<accession>A0A2R6PFF9</accession>
<feature type="compositionally biased region" description="Polar residues" evidence="1">
    <location>
        <begin position="25"/>
        <end position="37"/>
    </location>
</feature>
<keyword evidence="3" id="KW-1185">Reference proteome</keyword>
<dbReference type="Gramene" id="PSR90110">
    <property type="protein sequence ID" value="PSR90110"/>
    <property type="gene ID" value="CEY00_Acc30308"/>
</dbReference>
<proteinExistence type="predicted"/>
<protein>
    <submittedName>
        <fullName evidence="2">rRNA-processing protein</fullName>
    </submittedName>
</protein>
<evidence type="ECO:0000313" key="2">
    <source>
        <dbReference type="EMBL" id="PSR90110.1"/>
    </source>
</evidence>
<reference evidence="3" key="2">
    <citation type="journal article" date="2018" name="BMC Genomics">
        <title>A manually annotated Actinidia chinensis var. chinensis (kiwifruit) genome highlights the challenges associated with draft genomes and gene prediction in plants.</title>
        <authorList>
            <person name="Pilkington S.M."/>
            <person name="Crowhurst R."/>
            <person name="Hilario E."/>
            <person name="Nardozza S."/>
            <person name="Fraser L."/>
            <person name="Peng Y."/>
            <person name="Gunaseelan K."/>
            <person name="Simpson R."/>
            <person name="Tahir J."/>
            <person name="Deroles S.C."/>
            <person name="Templeton K."/>
            <person name="Luo Z."/>
            <person name="Davy M."/>
            <person name="Cheng C."/>
            <person name="McNeilage M."/>
            <person name="Scaglione D."/>
            <person name="Liu Y."/>
            <person name="Zhang Q."/>
            <person name="Datson P."/>
            <person name="De Silva N."/>
            <person name="Gardiner S.E."/>
            <person name="Bassett H."/>
            <person name="Chagne D."/>
            <person name="McCallum J."/>
            <person name="Dzierzon H."/>
            <person name="Deng C."/>
            <person name="Wang Y.Y."/>
            <person name="Barron L."/>
            <person name="Manako K."/>
            <person name="Bowen J."/>
            <person name="Foster T.M."/>
            <person name="Erridge Z.A."/>
            <person name="Tiffin H."/>
            <person name="Waite C.N."/>
            <person name="Davies K.M."/>
            <person name="Grierson E.P."/>
            <person name="Laing W.A."/>
            <person name="Kirk R."/>
            <person name="Chen X."/>
            <person name="Wood M."/>
            <person name="Montefiori M."/>
            <person name="Brummell D.A."/>
            <person name="Schwinn K.E."/>
            <person name="Catanach A."/>
            <person name="Fullerton C."/>
            <person name="Li D."/>
            <person name="Meiyalaghan S."/>
            <person name="Nieuwenhuizen N."/>
            <person name="Read N."/>
            <person name="Prakash R."/>
            <person name="Hunter D."/>
            <person name="Zhang H."/>
            <person name="McKenzie M."/>
            <person name="Knabel M."/>
            <person name="Harris A."/>
            <person name="Allan A.C."/>
            <person name="Gleave A."/>
            <person name="Chen A."/>
            <person name="Janssen B.J."/>
            <person name="Plunkett B."/>
            <person name="Ampomah-Dwamena C."/>
            <person name="Voogd C."/>
            <person name="Leif D."/>
            <person name="Lafferty D."/>
            <person name="Souleyre E.J.F."/>
            <person name="Varkonyi-Gasic E."/>
            <person name="Gambi F."/>
            <person name="Hanley J."/>
            <person name="Yao J.L."/>
            <person name="Cheung J."/>
            <person name="David K.M."/>
            <person name="Warren B."/>
            <person name="Marsh K."/>
            <person name="Snowden K.C."/>
            <person name="Lin-Wang K."/>
            <person name="Brian L."/>
            <person name="Martinez-Sanchez M."/>
            <person name="Wang M."/>
            <person name="Ileperuma N."/>
            <person name="Macnee N."/>
            <person name="Campin R."/>
            <person name="McAtee P."/>
            <person name="Drummond R.S.M."/>
            <person name="Espley R.V."/>
            <person name="Ireland H.S."/>
            <person name="Wu R."/>
            <person name="Atkinson R.G."/>
            <person name="Karunairetnam S."/>
            <person name="Bulley S."/>
            <person name="Chunkath S."/>
            <person name="Hanley Z."/>
            <person name="Storey R."/>
            <person name="Thrimawithana A.H."/>
            <person name="Thomson S."/>
            <person name="David C."/>
            <person name="Testolin R."/>
            <person name="Huang H."/>
            <person name="Hellens R.P."/>
            <person name="Schaffer R.J."/>
        </authorList>
    </citation>
    <scope>NUCLEOTIDE SEQUENCE [LARGE SCALE GENOMIC DNA]</scope>
    <source>
        <strain evidence="3">cv. Red5</strain>
    </source>
</reference>
<evidence type="ECO:0000313" key="3">
    <source>
        <dbReference type="Proteomes" id="UP000241394"/>
    </source>
</evidence>
<dbReference type="AlphaFoldDB" id="A0A2R6PFF9"/>
<organism evidence="2 3">
    <name type="scientific">Actinidia chinensis var. chinensis</name>
    <name type="common">Chinese soft-hair kiwi</name>
    <dbReference type="NCBI Taxonomy" id="1590841"/>
    <lineage>
        <taxon>Eukaryota</taxon>
        <taxon>Viridiplantae</taxon>
        <taxon>Streptophyta</taxon>
        <taxon>Embryophyta</taxon>
        <taxon>Tracheophyta</taxon>
        <taxon>Spermatophyta</taxon>
        <taxon>Magnoliopsida</taxon>
        <taxon>eudicotyledons</taxon>
        <taxon>Gunneridae</taxon>
        <taxon>Pentapetalae</taxon>
        <taxon>asterids</taxon>
        <taxon>Ericales</taxon>
        <taxon>Actinidiaceae</taxon>
        <taxon>Actinidia</taxon>
    </lineage>
</organism>
<sequence length="112" mass="13037">MDEFEFQRVLNLFPIARPRDYHADSVSSRQLTAQPTQSERKEWRDAWDATDGKEIEIEGNESDAFWRKLKMTAEKKVGSAKAERFCNAFQKVHNKLVNEELSLEAASKFLRS</sequence>
<dbReference type="InParanoid" id="A0A2R6PFF9"/>
<dbReference type="STRING" id="1590841.A0A2R6PFF9"/>